<gene>
    <name evidence="2" type="ORF">GCM10023329_56170</name>
</gene>
<accession>A0ABP9BMH9</accession>
<evidence type="ECO:0000313" key="3">
    <source>
        <dbReference type="Proteomes" id="UP001501147"/>
    </source>
</evidence>
<sequence length="71" mass="6861">MTSPQSASRVNTAAIRTARLRHSSAARRRADRCAHAPGTGGAPSGAYGGTAGGGGKAGGEGSGGVADTRRP</sequence>
<proteinExistence type="predicted"/>
<keyword evidence="3" id="KW-1185">Reference proteome</keyword>
<feature type="compositionally biased region" description="Gly residues" evidence="1">
    <location>
        <begin position="38"/>
        <end position="64"/>
    </location>
</feature>
<protein>
    <submittedName>
        <fullName evidence="2">Uncharacterized protein</fullName>
    </submittedName>
</protein>
<organism evidence="2 3">
    <name type="scientific">Streptomyces sanyensis</name>
    <dbReference type="NCBI Taxonomy" id="568869"/>
    <lineage>
        <taxon>Bacteria</taxon>
        <taxon>Bacillati</taxon>
        <taxon>Actinomycetota</taxon>
        <taxon>Actinomycetes</taxon>
        <taxon>Kitasatosporales</taxon>
        <taxon>Streptomycetaceae</taxon>
        <taxon>Streptomyces</taxon>
    </lineage>
</organism>
<evidence type="ECO:0000256" key="1">
    <source>
        <dbReference type="SAM" id="MobiDB-lite"/>
    </source>
</evidence>
<dbReference type="EMBL" id="BAABJV010000027">
    <property type="protein sequence ID" value="GAA4796171.1"/>
    <property type="molecule type" value="Genomic_DNA"/>
</dbReference>
<feature type="compositionally biased region" description="Basic residues" evidence="1">
    <location>
        <begin position="18"/>
        <end position="30"/>
    </location>
</feature>
<reference evidence="3" key="1">
    <citation type="journal article" date="2019" name="Int. J. Syst. Evol. Microbiol.">
        <title>The Global Catalogue of Microorganisms (GCM) 10K type strain sequencing project: providing services to taxonomists for standard genome sequencing and annotation.</title>
        <authorList>
            <consortium name="The Broad Institute Genomics Platform"/>
            <consortium name="The Broad Institute Genome Sequencing Center for Infectious Disease"/>
            <person name="Wu L."/>
            <person name="Ma J."/>
        </authorList>
    </citation>
    <scope>NUCLEOTIDE SEQUENCE [LARGE SCALE GENOMIC DNA]</scope>
    <source>
        <strain evidence="3">JCM 18324</strain>
    </source>
</reference>
<feature type="compositionally biased region" description="Polar residues" evidence="1">
    <location>
        <begin position="1"/>
        <end position="11"/>
    </location>
</feature>
<dbReference type="Proteomes" id="UP001501147">
    <property type="component" value="Unassembled WGS sequence"/>
</dbReference>
<feature type="region of interest" description="Disordered" evidence="1">
    <location>
        <begin position="1"/>
        <end position="71"/>
    </location>
</feature>
<evidence type="ECO:0000313" key="2">
    <source>
        <dbReference type="EMBL" id="GAA4796171.1"/>
    </source>
</evidence>
<name>A0ABP9BMH9_9ACTN</name>
<comment type="caution">
    <text evidence="2">The sequence shown here is derived from an EMBL/GenBank/DDBJ whole genome shotgun (WGS) entry which is preliminary data.</text>
</comment>